<dbReference type="EMBL" id="JGZA01000006">
    <property type="protein sequence ID" value="KFI72006.1"/>
    <property type="molecule type" value="Genomic_DNA"/>
</dbReference>
<evidence type="ECO:0000313" key="2">
    <source>
        <dbReference type="Proteomes" id="UP000029024"/>
    </source>
</evidence>
<organism evidence="1 2">
    <name type="scientific">Bifidobacterium longum subsp. suis</name>
    <dbReference type="NCBI Taxonomy" id="1695"/>
    <lineage>
        <taxon>Bacteria</taxon>
        <taxon>Bacillati</taxon>
        <taxon>Actinomycetota</taxon>
        <taxon>Actinomycetes</taxon>
        <taxon>Bifidobacteriales</taxon>
        <taxon>Bifidobacteriaceae</taxon>
        <taxon>Bifidobacterium</taxon>
    </lineage>
</organism>
<comment type="caution">
    <text evidence="1">The sequence shown here is derived from an EMBL/GenBank/DDBJ whole genome shotgun (WGS) entry which is preliminary data.</text>
</comment>
<dbReference type="AlphaFoldDB" id="A0A087BLV6"/>
<reference evidence="1 2" key="1">
    <citation type="submission" date="2014-03" db="EMBL/GenBank/DDBJ databases">
        <title>Genomics of Bifidobacteria.</title>
        <authorList>
            <person name="Ventura M."/>
            <person name="Milani C."/>
            <person name="Lugli G.A."/>
        </authorList>
    </citation>
    <scope>NUCLEOTIDE SEQUENCE [LARGE SCALE GENOMIC DNA]</scope>
    <source>
        <strain evidence="1 2">LMG 21814</strain>
    </source>
</reference>
<dbReference type="RefSeq" id="WP_143882027.1">
    <property type="nucleotide sequence ID" value="NZ_CP169558.1"/>
</dbReference>
<sequence length="82" mass="8829">MRLYSAGHCPWRTDEQTPLAIVCASAALTPAFHGNHDSMKVTNGLACLWTPINVCDNDSRYMAPGAGVADAACVAQELCWYV</sequence>
<gene>
    <name evidence="1" type="ORF">BLSS_1691</name>
</gene>
<name>A0A087BLV6_BIFLN</name>
<accession>A0A087BLV6</accession>
<protein>
    <submittedName>
        <fullName evidence="1">Glycosomal membrane-like protein</fullName>
    </submittedName>
</protein>
<evidence type="ECO:0000313" key="1">
    <source>
        <dbReference type="EMBL" id="KFI72006.1"/>
    </source>
</evidence>
<dbReference type="Proteomes" id="UP000029024">
    <property type="component" value="Unassembled WGS sequence"/>
</dbReference>
<proteinExistence type="predicted"/>